<dbReference type="EMBL" id="BARS01033928">
    <property type="protein sequence ID" value="GAG16527.1"/>
    <property type="molecule type" value="Genomic_DNA"/>
</dbReference>
<dbReference type="InterPro" id="IPR000674">
    <property type="entry name" value="Ald_Oxase/Xan_DH_a/b"/>
</dbReference>
<protein>
    <recommendedName>
        <fullName evidence="1">Aldehyde oxidase/xanthine dehydrogenase a/b hammerhead domain-containing protein</fullName>
    </recommendedName>
</protein>
<dbReference type="Pfam" id="PF02738">
    <property type="entry name" value="MoCoBD_1"/>
    <property type="match status" value="1"/>
</dbReference>
<dbReference type="InterPro" id="IPR036856">
    <property type="entry name" value="Ald_Oxase/Xan_DH_a/b_sf"/>
</dbReference>
<feature type="domain" description="Aldehyde oxidase/xanthine dehydrogenase a/b hammerhead" evidence="1">
    <location>
        <begin position="1"/>
        <end position="75"/>
    </location>
</feature>
<feature type="non-terminal residue" evidence="2">
    <location>
        <position position="260"/>
    </location>
</feature>
<organism evidence="2">
    <name type="scientific">marine sediment metagenome</name>
    <dbReference type="NCBI Taxonomy" id="412755"/>
    <lineage>
        <taxon>unclassified sequences</taxon>
        <taxon>metagenomes</taxon>
        <taxon>ecological metagenomes</taxon>
    </lineage>
</organism>
<dbReference type="GO" id="GO:0005506">
    <property type="term" value="F:iron ion binding"/>
    <property type="evidence" value="ECO:0007669"/>
    <property type="project" value="InterPro"/>
</dbReference>
<dbReference type="GO" id="GO:0016491">
    <property type="term" value="F:oxidoreductase activity"/>
    <property type="evidence" value="ECO:0007669"/>
    <property type="project" value="InterPro"/>
</dbReference>
<dbReference type="SUPFAM" id="SSF56003">
    <property type="entry name" value="Molybdenum cofactor-binding domain"/>
    <property type="match status" value="1"/>
</dbReference>
<evidence type="ECO:0000313" key="2">
    <source>
        <dbReference type="EMBL" id="GAG16527.1"/>
    </source>
</evidence>
<feature type="non-terminal residue" evidence="2">
    <location>
        <position position="1"/>
    </location>
</feature>
<dbReference type="Gene3D" id="3.30.365.10">
    <property type="entry name" value="Aldehyde oxidase/xanthine dehydrogenase, molybdopterin binding domain"/>
    <property type="match status" value="2"/>
</dbReference>
<dbReference type="AlphaFoldDB" id="X0VZM3"/>
<dbReference type="PANTHER" id="PTHR11908">
    <property type="entry name" value="XANTHINE DEHYDROGENASE"/>
    <property type="match status" value="1"/>
</dbReference>
<dbReference type="InterPro" id="IPR037165">
    <property type="entry name" value="AldOxase/xan_DH_Mopterin-bd_sf"/>
</dbReference>
<comment type="caution">
    <text evidence="2">The sequence shown here is derived from an EMBL/GenBank/DDBJ whole genome shotgun (WGS) entry which is preliminary data.</text>
</comment>
<dbReference type="Gene3D" id="3.90.1170.50">
    <property type="entry name" value="Aldehyde oxidase/xanthine dehydrogenase, a/b hammerhead"/>
    <property type="match status" value="1"/>
</dbReference>
<dbReference type="PANTHER" id="PTHR11908:SF157">
    <property type="entry name" value="XANTHINE DEHYDROGENASE SUBUNIT D-RELATED"/>
    <property type="match status" value="1"/>
</dbReference>
<dbReference type="SUPFAM" id="SSF54665">
    <property type="entry name" value="CO dehydrogenase molybdoprotein N-domain-like"/>
    <property type="match status" value="1"/>
</dbReference>
<gene>
    <name evidence="2" type="ORF">S01H1_52490</name>
</gene>
<accession>X0VZM3</accession>
<dbReference type="Pfam" id="PF01315">
    <property type="entry name" value="Ald_Xan_dh_C"/>
    <property type="match status" value="1"/>
</dbReference>
<dbReference type="SMART" id="SM01008">
    <property type="entry name" value="Ald_Xan_dh_C"/>
    <property type="match status" value="1"/>
</dbReference>
<proteinExistence type="predicted"/>
<name>X0VZM3_9ZZZZ</name>
<dbReference type="InterPro" id="IPR008274">
    <property type="entry name" value="AldOxase/xan_DH_MoCoBD1"/>
</dbReference>
<reference evidence="2" key="1">
    <citation type="journal article" date="2014" name="Front. Microbiol.">
        <title>High frequency of phylogenetically diverse reductive dehalogenase-homologous genes in deep subseafloor sedimentary metagenomes.</title>
        <authorList>
            <person name="Kawai M."/>
            <person name="Futagami T."/>
            <person name="Toyoda A."/>
            <person name="Takaki Y."/>
            <person name="Nishi S."/>
            <person name="Hori S."/>
            <person name="Arai W."/>
            <person name="Tsubouchi T."/>
            <person name="Morono Y."/>
            <person name="Uchiyama I."/>
            <person name="Ito T."/>
            <person name="Fujiyama A."/>
            <person name="Inagaki F."/>
            <person name="Takami H."/>
        </authorList>
    </citation>
    <scope>NUCLEOTIDE SEQUENCE</scope>
    <source>
        <strain evidence="2">Expedition CK06-06</strain>
    </source>
</reference>
<sequence>LSIDTSAAKTMPGVRAVLTAGDIDLVPFGFGKDNTALKKDKVTCIRDEVAAVAADTPEIAAEAVRRIHVGYEDLPVVTSPEEALADGAPVIHSRTPDNVPFRYDYSHGEVERGIAESDVIVEETYVLRRQAHCCLGTSGIIAHFEADGRLTLHSLTQVPFLYKHDLSRIIGVAPERVRIVQPPIGGGFGSKLDIHPFEPISVFLARATSRPVRLVFSREEEFLATPTRQPMVIHLKSGARKDGTFTFRDVRMTLDNGGHT</sequence>
<dbReference type="InterPro" id="IPR016208">
    <property type="entry name" value="Ald_Oxase/xanthine_DH-like"/>
</dbReference>
<evidence type="ECO:0000259" key="1">
    <source>
        <dbReference type="SMART" id="SM01008"/>
    </source>
</evidence>